<dbReference type="PROSITE" id="PS00211">
    <property type="entry name" value="ABC_TRANSPORTER_1"/>
    <property type="match status" value="1"/>
</dbReference>
<dbReference type="InterPro" id="IPR003593">
    <property type="entry name" value="AAA+_ATPase"/>
</dbReference>
<dbReference type="CDD" id="cd03230">
    <property type="entry name" value="ABC_DR_subfamily_A"/>
    <property type="match status" value="1"/>
</dbReference>
<dbReference type="Proteomes" id="UP001597326">
    <property type="component" value="Unassembled WGS sequence"/>
</dbReference>
<dbReference type="Gene3D" id="3.40.50.300">
    <property type="entry name" value="P-loop containing nucleotide triphosphate hydrolases"/>
    <property type="match status" value="1"/>
</dbReference>
<dbReference type="SUPFAM" id="SSF52540">
    <property type="entry name" value="P-loop containing nucleoside triphosphate hydrolases"/>
    <property type="match status" value="1"/>
</dbReference>
<reference evidence="8" key="1">
    <citation type="journal article" date="2019" name="Int. J. Syst. Evol. Microbiol.">
        <title>The Global Catalogue of Microorganisms (GCM) 10K type strain sequencing project: providing services to taxonomists for standard genome sequencing and annotation.</title>
        <authorList>
            <consortium name="The Broad Institute Genomics Platform"/>
            <consortium name="The Broad Institute Genome Sequencing Center for Infectious Disease"/>
            <person name="Wu L."/>
            <person name="Ma J."/>
        </authorList>
    </citation>
    <scope>NUCLEOTIDE SEQUENCE [LARGE SCALE GENOMIC DNA]</scope>
    <source>
        <strain evidence="8">CAIM 431</strain>
    </source>
</reference>
<evidence type="ECO:0000313" key="8">
    <source>
        <dbReference type="Proteomes" id="UP001597326"/>
    </source>
</evidence>
<dbReference type="Pfam" id="PF00005">
    <property type="entry name" value="ABC_tran"/>
    <property type="match status" value="1"/>
</dbReference>
<protein>
    <submittedName>
        <fullName evidence="7">ABC transporter ATP-binding protein</fullName>
    </submittedName>
</protein>
<keyword evidence="2" id="KW-0813">Transport</keyword>
<name>A0ABW4RRH0_9ACTN</name>
<evidence type="ECO:0000256" key="4">
    <source>
        <dbReference type="ARBA" id="ARBA00022840"/>
    </source>
</evidence>
<comment type="subcellular location">
    <subcellularLocation>
        <location evidence="1">Cell membrane</location>
        <topology evidence="1">Peripheral membrane protein</topology>
    </subcellularLocation>
</comment>
<keyword evidence="5" id="KW-0046">Antibiotic resistance</keyword>
<dbReference type="InterPro" id="IPR017871">
    <property type="entry name" value="ABC_transporter-like_CS"/>
</dbReference>
<keyword evidence="3" id="KW-0547">Nucleotide-binding</keyword>
<evidence type="ECO:0000313" key="7">
    <source>
        <dbReference type="EMBL" id="MFD1888880.1"/>
    </source>
</evidence>
<comment type="caution">
    <text evidence="7">The sequence shown here is derived from an EMBL/GenBank/DDBJ whole genome shotgun (WGS) entry which is preliminary data.</text>
</comment>
<dbReference type="PROSITE" id="PS50893">
    <property type="entry name" value="ABC_TRANSPORTER_2"/>
    <property type="match status" value="1"/>
</dbReference>
<evidence type="ECO:0000256" key="5">
    <source>
        <dbReference type="ARBA" id="ARBA00023251"/>
    </source>
</evidence>
<accession>A0ABW4RRH0</accession>
<dbReference type="InterPro" id="IPR050763">
    <property type="entry name" value="ABC_transporter_ATP-binding"/>
</dbReference>
<keyword evidence="8" id="KW-1185">Reference proteome</keyword>
<dbReference type="PANTHER" id="PTHR42711">
    <property type="entry name" value="ABC TRANSPORTER ATP-BINDING PROTEIN"/>
    <property type="match status" value="1"/>
</dbReference>
<keyword evidence="4 7" id="KW-0067">ATP-binding</keyword>
<evidence type="ECO:0000256" key="2">
    <source>
        <dbReference type="ARBA" id="ARBA00022448"/>
    </source>
</evidence>
<dbReference type="RefSeq" id="WP_343873986.1">
    <property type="nucleotide sequence ID" value="NZ_BAAAIX010000022.1"/>
</dbReference>
<dbReference type="PANTHER" id="PTHR42711:SF17">
    <property type="entry name" value="ABC TRANSPORTER ATP-BINDING PROTEIN"/>
    <property type="match status" value="1"/>
</dbReference>
<feature type="domain" description="ABC transporter" evidence="6">
    <location>
        <begin position="9"/>
        <end position="238"/>
    </location>
</feature>
<evidence type="ECO:0000256" key="3">
    <source>
        <dbReference type="ARBA" id="ARBA00022741"/>
    </source>
</evidence>
<dbReference type="SMART" id="SM00382">
    <property type="entry name" value="AAA"/>
    <property type="match status" value="1"/>
</dbReference>
<organism evidence="7 8">
    <name type="scientific">Luteococcus peritonei</name>
    <dbReference type="NCBI Taxonomy" id="88874"/>
    <lineage>
        <taxon>Bacteria</taxon>
        <taxon>Bacillati</taxon>
        <taxon>Actinomycetota</taxon>
        <taxon>Actinomycetes</taxon>
        <taxon>Propionibacteriales</taxon>
        <taxon>Propionibacteriaceae</taxon>
        <taxon>Luteococcus</taxon>
    </lineage>
</organism>
<dbReference type="GO" id="GO:0005524">
    <property type="term" value="F:ATP binding"/>
    <property type="evidence" value="ECO:0007669"/>
    <property type="project" value="UniProtKB-KW"/>
</dbReference>
<sequence length="315" mass="34156">MNSTEAPVIRTHQLRRFHGKGKDRFEAVRGVDLEVHRGELFALLGTNGAGKTSTLEVLEGLAPAGGGSVEVFGHDPHAERRRVAGRMGVMLQQAGFPDDITVAETATMWHDTLSTPRPVARVLADVHLAERANVRVKSLSGGEKRRLDLGMALMGRPELLFLDEPTTGLDPQSRHVTWQLIRSLLDEGTTVMLTTHYLEEAEELATRLAIMDRGEIHSQGTVAQLIEGQDSRIGFDLTATEGLDLAGLPGLTAPVSIEAGRVELRTRTLQTTLAELLRRAEREGTTLERLDARSATLEQAFLSIANAGQPASVAA</sequence>
<dbReference type="EMBL" id="JBHUFZ010000004">
    <property type="protein sequence ID" value="MFD1888880.1"/>
    <property type="molecule type" value="Genomic_DNA"/>
</dbReference>
<evidence type="ECO:0000256" key="1">
    <source>
        <dbReference type="ARBA" id="ARBA00004202"/>
    </source>
</evidence>
<gene>
    <name evidence="7" type="ORF">ACFSCS_01595</name>
</gene>
<dbReference type="InterPro" id="IPR027417">
    <property type="entry name" value="P-loop_NTPase"/>
</dbReference>
<dbReference type="InterPro" id="IPR003439">
    <property type="entry name" value="ABC_transporter-like_ATP-bd"/>
</dbReference>
<evidence type="ECO:0000259" key="6">
    <source>
        <dbReference type="PROSITE" id="PS50893"/>
    </source>
</evidence>
<proteinExistence type="predicted"/>